<dbReference type="CDD" id="cd18975">
    <property type="entry name" value="CD_MarY1_POL_like"/>
    <property type="match status" value="1"/>
</dbReference>
<feature type="domain" description="Chromo" evidence="3">
    <location>
        <begin position="291"/>
        <end position="349"/>
    </location>
</feature>
<evidence type="ECO:0000259" key="3">
    <source>
        <dbReference type="PROSITE" id="PS50013"/>
    </source>
</evidence>
<dbReference type="GO" id="GO:0003676">
    <property type="term" value="F:nucleic acid binding"/>
    <property type="evidence" value="ECO:0007669"/>
    <property type="project" value="InterPro"/>
</dbReference>
<dbReference type="Proteomes" id="UP000694569">
    <property type="component" value="Unplaced"/>
</dbReference>
<dbReference type="FunFam" id="3.30.420.10:FF:000032">
    <property type="entry name" value="Retrovirus-related Pol polyprotein from transposon 297-like Protein"/>
    <property type="match status" value="1"/>
</dbReference>
<dbReference type="OrthoDB" id="1430630at2759"/>
<dbReference type="Gene3D" id="2.40.50.40">
    <property type="match status" value="1"/>
</dbReference>
<protein>
    <submittedName>
        <fullName evidence="5">Uncharacterized protein</fullName>
    </submittedName>
</protein>
<accession>A0A8C5PYY9</accession>
<evidence type="ECO:0000313" key="5">
    <source>
        <dbReference type="Ensembl" id="ENSLLEP00000029635.1"/>
    </source>
</evidence>
<dbReference type="PROSITE" id="PS50013">
    <property type="entry name" value="CHROMO_2"/>
    <property type="match status" value="1"/>
</dbReference>
<dbReference type="GO" id="GO:0015074">
    <property type="term" value="P:DNA integration"/>
    <property type="evidence" value="ECO:0007669"/>
    <property type="project" value="InterPro"/>
</dbReference>
<dbReference type="Pfam" id="PF00665">
    <property type="entry name" value="rve"/>
    <property type="match status" value="1"/>
</dbReference>
<organism evidence="5 6">
    <name type="scientific">Leptobrachium leishanense</name>
    <name type="common">Leishan spiny toad</name>
    <dbReference type="NCBI Taxonomy" id="445787"/>
    <lineage>
        <taxon>Eukaryota</taxon>
        <taxon>Metazoa</taxon>
        <taxon>Chordata</taxon>
        <taxon>Craniata</taxon>
        <taxon>Vertebrata</taxon>
        <taxon>Euteleostomi</taxon>
        <taxon>Amphibia</taxon>
        <taxon>Batrachia</taxon>
        <taxon>Anura</taxon>
        <taxon>Pelobatoidea</taxon>
        <taxon>Megophryidae</taxon>
        <taxon>Leptobrachium</taxon>
    </lineage>
</organism>
<dbReference type="SUPFAM" id="SSF53098">
    <property type="entry name" value="Ribonuclease H-like"/>
    <property type="match status" value="1"/>
</dbReference>
<dbReference type="PANTHER" id="PTHR37984">
    <property type="entry name" value="PROTEIN CBG26694"/>
    <property type="match status" value="1"/>
</dbReference>
<dbReference type="InterPro" id="IPR000953">
    <property type="entry name" value="Chromo/chromo_shadow_dom"/>
</dbReference>
<dbReference type="GO" id="GO:0005634">
    <property type="term" value="C:nucleus"/>
    <property type="evidence" value="ECO:0007669"/>
    <property type="project" value="UniProtKB-SubCell"/>
</dbReference>
<evidence type="ECO:0000313" key="6">
    <source>
        <dbReference type="Proteomes" id="UP000694569"/>
    </source>
</evidence>
<feature type="compositionally biased region" description="Polar residues" evidence="2">
    <location>
        <begin position="367"/>
        <end position="377"/>
    </location>
</feature>
<dbReference type="Gene3D" id="3.30.420.10">
    <property type="entry name" value="Ribonuclease H-like superfamily/Ribonuclease H"/>
    <property type="match status" value="1"/>
</dbReference>
<dbReference type="GeneTree" id="ENSGT00940000163772"/>
<feature type="region of interest" description="Disordered" evidence="2">
    <location>
        <begin position="340"/>
        <end position="379"/>
    </location>
</feature>
<feature type="domain" description="Integrase catalytic" evidence="4">
    <location>
        <begin position="1"/>
        <end position="150"/>
    </location>
</feature>
<comment type="subcellular location">
    <subcellularLocation>
        <location evidence="1">Nucleus</location>
    </subcellularLocation>
</comment>
<dbReference type="InterPro" id="IPR036397">
    <property type="entry name" value="RNaseH_sf"/>
</dbReference>
<reference evidence="5" key="2">
    <citation type="submission" date="2025-09" db="UniProtKB">
        <authorList>
            <consortium name="Ensembl"/>
        </authorList>
    </citation>
    <scope>IDENTIFICATION</scope>
</reference>
<keyword evidence="6" id="KW-1185">Reference proteome</keyword>
<dbReference type="InterPro" id="IPR001584">
    <property type="entry name" value="Integrase_cat-core"/>
</dbReference>
<evidence type="ECO:0000259" key="4">
    <source>
        <dbReference type="PROSITE" id="PS50994"/>
    </source>
</evidence>
<dbReference type="SMART" id="SM00298">
    <property type="entry name" value="CHROMO"/>
    <property type="match status" value="1"/>
</dbReference>
<dbReference type="InterPro" id="IPR050951">
    <property type="entry name" value="Retrovirus_Pol_polyprotein"/>
</dbReference>
<dbReference type="InterPro" id="IPR016197">
    <property type="entry name" value="Chromo-like_dom_sf"/>
</dbReference>
<evidence type="ECO:0000256" key="2">
    <source>
        <dbReference type="SAM" id="MobiDB-lite"/>
    </source>
</evidence>
<dbReference type="SUPFAM" id="SSF54160">
    <property type="entry name" value="Chromo domain-like"/>
    <property type="match status" value="1"/>
</dbReference>
<reference evidence="5" key="1">
    <citation type="submission" date="2025-08" db="UniProtKB">
        <authorList>
            <consortium name="Ensembl"/>
        </authorList>
    </citation>
    <scope>IDENTIFICATION</scope>
</reference>
<name>A0A8C5PYY9_9ANUR</name>
<dbReference type="InterPro" id="IPR056924">
    <property type="entry name" value="SH3_Tf2-1"/>
</dbReference>
<evidence type="ECO:0000256" key="1">
    <source>
        <dbReference type="ARBA" id="ARBA00004123"/>
    </source>
</evidence>
<dbReference type="Pfam" id="PF24626">
    <property type="entry name" value="SH3_Tf2-1"/>
    <property type="match status" value="1"/>
</dbReference>
<proteinExistence type="predicted"/>
<dbReference type="InterPro" id="IPR012337">
    <property type="entry name" value="RNaseH-like_sf"/>
</dbReference>
<dbReference type="Ensembl" id="ENSLLET00000030781.1">
    <property type="protein sequence ID" value="ENSLLEP00000029635.1"/>
    <property type="gene ID" value="ENSLLEG00000018804.1"/>
</dbReference>
<dbReference type="Pfam" id="PF00385">
    <property type="entry name" value="Chromo"/>
    <property type="match status" value="1"/>
</dbReference>
<sequence length="418" mass="47766">MDFITDLPMSSNHNTLMIIIDRFSKMAHFIPIKHLPTASETATLFIKHIFSLHGLPESITTDRGTQFTSHFWKAFCKGLHIQSNLSTAFHPQTNGQTERVNGILEQYLRCYITHLQDNWLQYIPIAEFVYNNQKQSATKYSPFFINYGRHPVMLPGAPINSDTPTTDQRIKDILHNYKIIRDNLHHAQLRYKVYADQKRSPSPTYALGDNVWLDTTHIRLHCPSRKLGPKFIGPFPITKIISPTAVQLSLPDSYKIHPVFHVSLLRLASEDPFPGRIPPRPGPVSSDDERYEVQDLLDSRIRRNKLEYLIRWKGYGSDEDSWVLASEVSAPALIRRFHRNHPDRPRRGRFGGGACHVPAPSRARTPVPTSTASSYTDSDQRVLLNPPGYLVTSKASRACAHNTAAFSLRSREWRRTPM</sequence>
<dbReference type="AlphaFoldDB" id="A0A8C5PYY9"/>
<dbReference type="InterPro" id="IPR023780">
    <property type="entry name" value="Chromo_domain"/>
</dbReference>
<dbReference type="PANTHER" id="PTHR37984:SF15">
    <property type="entry name" value="INTEGRASE CATALYTIC DOMAIN-CONTAINING PROTEIN"/>
    <property type="match status" value="1"/>
</dbReference>
<dbReference type="PROSITE" id="PS50994">
    <property type="entry name" value="INTEGRASE"/>
    <property type="match status" value="1"/>
</dbReference>